<evidence type="ECO:0000313" key="6">
    <source>
        <dbReference type="Proteomes" id="UP000030690"/>
    </source>
</evidence>
<feature type="transmembrane region" description="Helical" evidence="2">
    <location>
        <begin position="1842"/>
        <end position="1863"/>
    </location>
</feature>
<feature type="chain" id="PRO_5001535752" description="EGF-like domain-containing protein" evidence="3">
    <location>
        <begin position="28"/>
        <end position="2543"/>
    </location>
</feature>
<dbReference type="SUPFAM" id="SSF57184">
    <property type="entry name" value="Growth factor receptor domain"/>
    <property type="match status" value="1"/>
</dbReference>
<dbReference type="SMART" id="SM01411">
    <property type="entry name" value="Ephrin_rec_like"/>
    <property type="match status" value="10"/>
</dbReference>
<feature type="region of interest" description="Disordered" evidence="1">
    <location>
        <begin position="2516"/>
        <end position="2543"/>
    </location>
</feature>
<dbReference type="FunFam" id="2.10.50.10:FF:000071">
    <property type="entry name" value="Cysteine repeat modular protein 2"/>
    <property type="match status" value="1"/>
</dbReference>
<evidence type="ECO:0000256" key="2">
    <source>
        <dbReference type="SAM" id="Phobius"/>
    </source>
</evidence>
<dbReference type="InterPro" id="IPR011641">
    <property type="entry name" value="Tyr-kin_ephrin_A/B_rcpt-like"/>
</dbReference>
<feature type="transmembrane region" description="Helical" evidence="2">
    <location>
        <begin position="1928"/>
        <end position="1947"/>
    </location>
</feature>
<gene>
    <name evidence="5" type="ORF">PFFVO_01760</name>
</gene>
<dbReference type="Pfam" id="PF24634">
    <property type="entry name" value="DUF7631"/>
    <property type="match status" value="1"/>
</dbReference>
<feature type="signal peptide" evidence="3">
    <location>
        <begin position="1"/>
        <end position="27"/>
    </location>
</feature>
<feature type="transmembrane region" description="Helical" evidence="2">
    <location>
        <begin position="1983"/>
        <end position="2006"/>
    </location>
</feature>
<dbReference type="InterPro" id="IPR000742">
    <property type="entry name" value="EGF"/>
</dbReference>
<dbReference type="InterPro" id="IPR056049">
    <property type="entry name" value="DUF7632"/>
</dbReference>
<dbReference type="Pfam" id="PF24635">
    <property type="entry name" value="DUF7632"/>
    <property type="match status" value="1"/>
</dbReference>
<keyword evidence="2" id="KW-1133">Transmembrane helix</keyword>
<feature type="transmembrane region" description="Helical" evidence="2">
    <location>
        <begin position="2224"/>
        <end position="2249"/>
    </location>
</feature>
<dbReference type="Pfam" id="PF24633">
    <property type="entry name" value="DUF7630"/>
    <property type="match status" value="1"/>
</dbReference>
<feature type="transmembrane region" description="Helical" evidence="2">
    <location>
        <begin position="1766"/>
        <end position="1786"/>
    </location>
</feature>
<feature type="domain" description="EGF-like" evidence="4">
    <location>
        <begin position="1066"/>
        <end position="1080"/>
    </location>
</feature>
<reference evidence="5 6" key="2">
    <citation type="submission" date="2013-02" db="EMBL/GenBank/DDBJ databases">
        <title>The Genome Sequence of Plasmodium falciparum Vietnam Oak-Knoll (FVO).</title>
        <authorList>
            <consortium name="The Broad Institute Genome Sequencing Platform"/>
            <consortium name="The Broad Institute Genome Sequencing Center for Infectious Disease"/>
            <person name="Neafsey D."/>
            <person name="Cheeseman I."/>
            <person name="Volkman S."/>
            <person name="Adams J."/>
            <person name="Walker B."/>
            <person name="Young S.K."/>
            <person name="Zeng Q."/>
            <person name="Gargeya S."/>
            <person name="Fitzgerald M."/>
            <person name="Haas B."/>
            <person name="Abouelleil A."/>
            <person name="Alvarado L."/>
            <person name="Arachchi H.M."/>
            <person name="Berlin A.M."/>
            <person name="Chapman S.B."/>
            <person name="Dewar J."/>
            <person name="Goldberg J."/>
            <person name="Griggs A."/>
            <person name="Gujja S."/>
            <person name="Hansen M."/>
            <person name="Howarth C."/>
            <person name="Imamovic A."/>
            <person name="Larimer J."/>
            <person name="McCowan C."/>
            <person name="Murphy C."/>
            <person name="Neiman D."/>
            <person name="Pearson M."/>
            <person name="Priest M."/>
            <person name="Roberts A."/>
            <person name="Saif S."/>
            <person name="Shea T."/>
            <person name="Sisk P."/>
            <person name="Sykes S."/>
            <person name="Wortman J."/>
            <person name="Nusbaum C."/>
            <person name="Birren B."/>
        </authorList>
    </citation>
    <scope>NUCLEOTIDE SEQUENCE [LARGE SCALE GENOMIC DNA]</scope>
    <source>
        <strain evidence="6">Vietnam Oak-Knoll (FVO)</strain>
    </source>
</reference>
<dbReference type="OrthoDB" id="10035969at2759"/>
<dbReference type="Pfam" id="PF24631">
    <property type="entry name" value="DUF7628"/>
    <property type="match status" value="1"/>
</dbReference>
<feature type="transmembrane region" description="Helical" evidence="2">
    <location>
        <begin position="2100"/>
        <end position="2118"/>
    </location>
</feature>
<keyword evidence="2" id="KW-0472">Membrane</keyword>
<evidence type="ECO:0000256" key="1">
    <source>
        <dbReference type="SAM" id="MobiDB-lite"/>
    </source>
</evidence>
<organism evidence="5 6">
    <name type="scientific">Plasmodium falciparum Vietnam Oak-Knoll</name>
    <name type="common">FVO</name>
    <dbReference type="NCBI Taxonomy" id="1036723"/>
    <lineage>
        <taxon>Eukaryota</taxon>
        <taxon>Sar</taxon>
        <taxon>Alveolata</taxon>
        <taxon>Apicomplexa</taxon>
        <taxon>Aconoidasida</taxon>
        <taxon>Haemosporida</taxon>
        <taxon>Plasmodiidae</taxon>
        <taxon>Plasmodium</taxon>
        <taxon>Plasmodium (Laverania)</taxon>
    </lineage>
</organism>
<evidence type="ECO:0000256" key="3">
    <source>
        <dbReference type="SAM" id="SignalP"/>
    </source>
</evidence>
<dbReference type="EMBL" id="KI925068">
    <property type="protein sequence ID" value="ETW19186.1"/>
    <property type="molecule type" value="Genomic_DNA"/>
</dbReference>
<dbReference type="FunFam" id="2.10.50.10:FF:000045">
    <property type="entry name" value="Cysteine repeat modular protein 2"/>
    <property type="match status" value="1"/>
</dbReference>
<sequence>MRNSDFFFFFFVLLNCFLNIQPYVSNATSNIIKEKNTSFVKKIYDDPYIKKDVTLQLKNAKYNHINKKISKSKKNVKKKRGISFVSLNLNKILELQDKNPIKLISNIYAKDKSKFLSTCYENNKLNDINNCNRFTISKQICDTPVGFNLNDNFLVKETGGLSSTCLVDNKPEYWKIYNNHIIVESGEYFDLKIRNETFLLQTSIIITKDICMNKTKIESSYFTYQNNHSKIGNPILYKGEVIGMEIKNIKVKDDVEGLFNVCSCYLDNEHHAYNKCSETNKHYMQISSIRIIKKIVHNINILTGKKLHINLQNYVTPYPIKSAFIIKKVEHYSCNNINNKSFNEIQEHFYNNEKKLKFYNIFLYETDLQEFKEDIIFENPGMYLLCYTSNDSQSEYSAELSTILVNGYDISKMNYLYLDLYENKLNLRNSVVLHRYNLNEKLEEIFFKKKETIQCSGEDIIYSNNITETKSYKSDDNSDDDVIIDTIYIYNINLNAYDQILEICSKKYNEYSLIGYTTIKPYILHNYKDINHLTHFNIPPDHVRTYVVDKKSNILTFFPQLLNIFNQNDINDMYMSFSCYSSKNEIIITYSFDKNMTPTFFKYLKISDASSSILYITNKGVYLYVLKKKSQLLFLYDITPEKVKKKKKIITNKKINDDYLELLLSYYLDYYDFTKCEQCLSPILMEPIYDEKQNLKHIFLITSHPLAKLLIVGLDFKIIYKHDNNDVKNVVTTIRGFNFTSDVLKYSSFLITGISCGILKNESLDCFLIDQLNNTIIAIEYLQKQKTIILIDSFQGENKNELNYESINLNDFVFSQSNSYLHTPRNAIAYSFGESYVIFVNENESNELNLLFYDKNKADNNLSYITKINNTYINDGAIENIYKFYDHKDLINRNVLLIMKYYEGDVYFMYIPLRNIANKLELAYDYPTVIQDNGNTYTMKIKSEEIKKMNALVNFQIEVHNVNKSKYVTIDKYDGTIEIKLSEFVGDSVNLTAKLHGFFLELNVNITFTVICSNGMKALNGICIPCPLGSYNNINEYIKNNNIYECTLCHNNSTTKNEGSTSISQCSCLPGYELNNNDLCVPCKRGTWKTKLSNSPCIFHCYPNSYSLVQGSRSEEESKCKCKRGFYFVSKDSINFCDNCNIGYFCPGGYKIGEKKCPKNTTNITQNNFSISSCKCDVGFEPFDSSNLNAYNFKNDPIFNDYKDFLDDVKSSQICVPCKEGFYKNTVSEEKCKRCSDNVYTDGLQSTSISNCKKCEKGYYLQSEDSCIICPDNHYCPGAYINDPKYAIYENQKIPCGDKSLTIPPNNLNVSHLNCLCKKGFEFIKTDDNEFDCLEVPKNYYKSHLGNKEKEPCPENSVTLYTQTKSKVKCLCMPGYYWDLKEFKCIKCPKGHYCPGGYLKNCFNNQNLHSCKPQKKKCPLKNSTTQTKESFSQSSCLCDKGYTINKEELRECIPCPINTYKDVISNAECTKCLTPYTTDGQIGSTKEEDCTCSGGFFFLNHCLPCSDKNTYCKGGKMIVNNKNKTIHYGPSKCPPNTTVSFETERPYNKGFCVCQKGFKHVYTTSDFTKICAPCERGFFKTIIGDFSCESKCKPNSTSFVGAIHETHCFCLENYYFKNGICLNCPDGAYCEGGFQKETLLYMKKNEYYLDTSKIKHIMPVPKENYALYKLKTNIYNTDWFIVECPIKEACLYNEKCHESMTNFLCGECKKGYTNNFSKLNLCIKCSGHIMNILHMIFVSIFILLFTVIMAYLNVFTGANRKSVHSIVIKIAVNYFSCMKIFYVMGISELYFPVTFSSHVNYILKNIKRLLKAKKNYGLYCILTNYFDLSHADAYFYGMVYHAFRPVFLAIILTLLMFIVVEIYKYKVRNETNIKLNITDKIKELGKDKLHEEIMNELPSERALVLFRYIPIPGDSRFKRIKNFLEDMIPMYVTLLFFIHTKTTYYMLTLLDCKALYYNDKFVEQYMSYVPSIKCDLSKSYSKFFILGLTGLIVWGIGIPLMSYLVLYKNRKQLHSENILFKYGFLNNGFNFQFWYWESIVFLRKILVLLISTVPIFKNAKIFGTTMWLFTIISSIFLTLQVILQPFDSRNYHILNKLETYSMVAWTMTLIIFVFLTISNTNVTINFYVLLFLLFFNFVFIAKILISLCYSYIENLRHMKKRIKLPFLRIFFEKMSKIAEEKDYKDPVVSLNTHDNSIQFTRKYKKKYISCSFKNNMLTTEEKNYFLDVISNFIYFGVLNLNFSVFHSYFMEFMLRLSIIDNEMLYRKGGNGILKLIAKDPNKIDKWIKIKEREINKKTFFERHKKILNLFSKSLFVIQNNIKSIVYKGDKHTIISDYEVLINVLKYDEDFITDFKFLYDDNAVKSGLILSDLHLSFTKIKMKDKELIKQLFSLFIAKKNIVQFERDIQLKNKIEQLTSLYDILIKSSEKKKLTFRKNVEDAVKGDPFDYKILENELKSVNDRINNLIENYRKLKDVDYFEGMDNIDEEKMDLNNDSEFFNNKLLELSFKELKDDITENEQNEDISKKEKEKIYDETTNDDQTK</sequence>
<feature type="transmembrane region" description="Helical" evidence="2">
    <location>
        <begin position="2124"/>
        <end position="2152"/>
    </location>
</feature>
<reference evidence="5 6" key="1">
    <citation type="submission" date="2013-02" db="EMBL/GenBank/DDBJ databases">
        <title>The Genome Annotation of Plasmodium falciparum Vietnam Oak-Knoll (FVO).</title>
        <authorList>
            <consortium name="The Broad Institute Genome Sequencing Platform"/>
            <consortium name="The Broad Institute Genome Sequencing Center for Infectious Disease"/>
            <person name="Neafsey D."/>
            <person name="Hoffman S."/>
            <person name="Volkman S."/>
            <person name="Rosenthal P."/>
            <person name="Walker B."/>
            <person name="Young S.K."/>
            <person name="Zeng Q."/>
            <person name="Gargeya S."/>
            <person name="Fitzgerald M."/>
            <person name="Haas B."/>
            <person name="Abouelleil A."/>
            <person name="Allen A.W."/>
            <person name="Alvarado L."/>
            <person name="Arachchi H.M."/>
            <person name="Berlin A.M."/>
            <person name="Chapman S.B."/>
            <person name="Gainer-Dewar J."/>
            <person name="Goldberg J."/>
            <person name="Griggs A."/>
            <person name="Gujja S."/>
            <person name="Hansen M."/>
            <person name="Howarth C."/>
            <person name="Imamovic A."/>
            <person name="Ireland A."/>
            <person name="Larimer J."/>
            <person name="McCowan C."/>
            <person name="Murphy C."/>
            <person name="Pearson M."/>
            <person name="Poon T.W."/>
            <person name="Priest M."/>
            <person name="Roberts A."/>
            <person name="Saif S."/>
            <person name="Shea T."/>
            <person name="Sisk P."/>
            <person name="Sykes S."/>
            <person name="Wortman J."/>
            <person name="Nusbaum C."/>
            <person name="Birren B."/>
        </authorList>
    </citation>
    <scope>NUCLEOTIDE SEQUENCE [LARGE SCALE GENOMIC DNA]</scope>
    <source>
        <strain evidence="6">Vietnam Oak-Knoll (FVO)</strain>
    </source>
</reference>
<dbReference type="Pfam" id="PF24632">
    <property type="entry name" value="DUF7629"/>
    <property type="match status" value="1"/>
</dbReference>
<dbReference type="PANTHER" id="PTHR11319:SF35">
    <property type="entry name" value="OUTER MEMBRANE PROTEIN PMPC-RELATED"/>
    <property type="match status" value="1"/>
</dbReference>
<evidence type="ECO:0000313" key="5">
    <source>
        <dbReference type="EMBL" id="ETW19186.1"/>
    </source>
</evidence>
<dbReference type="InterPro" id="IPR056047">
    <property type="entry name" value="CRMPA-like_DUF7630"/>
</dbReference>
<feature type="transmembrane region" description="Helical" evidence="2">
    <location>
        <begin position="2061"/>
        <end position="2079"/>
    </location>
</feature>
<dbReference type="InterPro" id="IPR056052">
    <property type="entry name" value="DUF7635"/>
</dbReference>
<dbReference type="InterPro" id="IPR056045">
    <property type="entry name" value="DUF7628"/>
</dbReference>
<proteinExistence type="predicted"/>
<dbReference type="Proteomes" id="UP000030690">
    <property type="component" value="Unassembled WGS sequence"/>
</dbReference>
<dbReference type="PROSITE" id="PS01186">
    <property type="entry name" value="EGF_2"/>
    <property type="match status" value="1"/>
</dbReference>
<feature type="compositionally biased region" description="Basic and acidic residues" evidence="1">
    <location>
        <begin position="2523"/>
        <end position="2543"/>
    </location>
</feature>
<dbReference type="Pfam" id="PF07699">
    <property type="entry name" value="Ephrin_rec_like"/>
    <property type="match status" value="3"/>
</dbReference>
<dbReference type="PANTHER" id="PTHR11319">
    <property type="entry name" value="G PROTEIN-COUPLED RECEPTOR-RELATED"/>
    <property type="match status" value="1"/>
</dbReference>
<dbReference type="Gene3D" id="2.10.50.10">
    <property type="entry name" value="Tumor Necrosis Factor Receptor, subunit A, domain 2"/>
    <property type="match status" value="5"/>
</dbReference>
<dbReference type="InterPro" id="IPR056046">
    <property type="entry name" value="DUF7629"/>
</dbReference>
<dbReference type="Pfam" id="PF24639">
    <property type="entry name" value="DUF7634"/>
    <property type="match status" value="1"/>
</dbReference>
<keyword evidence="2" id="KW-0812">Transmembrane</keyword>
<protein>
    <recommendedName>
        <fullName evidence="4">EGF-like domain-containing protein</fullName>
    </recommendedName>
</protein>
<dbReference type="SMART" id="SM00181">
    <property type="entry name" value="EGF"/>
    <property type="match status" value="4"/>
</dbReference>
<feature type="transmembrane region" description="Helical" evidence="2">
    <location>
        <begin position="1732"/>
        <end position="1754"/>
    </location>
</feature>
<name>A0A024V8T4_PLAFA</name>
<evidence type="ECO:0000259" key="4">
    <source>
        <dbReference type="PROSITE" id="PS01186"/>
    </source>
</evidence>
<dbReference type="InterPro" id="IPR056051">
    <property type="entry name" value="DUF7634"/>
</dbReference>
<accession>A0A024V8T4</accession>
<feature type="transmembrane region" description="Helical" evidence="2">
    <location>
        <begin position="2033"/>
        <end position="2055"/>
    </location>
</feature>
<dbReference type="InterPro" id="IPR056048">
    <property type="entry name" value="CRMPA/B-like_DUF7631"/>
</dbReference>
<dbReference type="InterPro" id="IPR009030">
    <property type="entry name" value="Growth_fac_rcpt_cys_sf"/>
</dbReference>
<dbReference type="Pfam" id="PF24640">
    <property type="entry name" value="DUF7635"/>
    <property type="match status" value="1"/>
</dbReference>
<keyword evidence="3" id="KW-0732">Signal</keyword>